<keyword evidence="1" id="KW-0812">Transmembrane</keyword>
<evidence type="ECO:0000256" key="1">
    <source>
        <dbReference type="SAM" id="Phobius"/>
    </source>
</evidence>
<name>Q4JMT5_9BACT</name>
<evidence type="ECO:0000313" key="2">
    <source>
        <dbReference type="EMBL" id="AAY87228.1"/>
    </source>
</evidence>
<accession>Q4JMT5</accession>
<keyword evidence="1" id="KW-0472">Membrane</keyword>
<feature type="transmembrane region" description="Helical" evidence="1">
    <location>
        <begin position="73"/>
        <end position="94"/>
    </location>
</feature>
<sequence length="115" mass="12485">MAYVLNTAGGRKLIENRIPETTSLLTLSRQTPKRGTTCHRCQVIRFFVVSAIGLAIFALVADDKLHYLQAVTPMRAALAIWAVGIGGLAIKIILWKLETRQVNSDPGQGEPPAAC</sequence>
<reference evidence="2" key="1">
    <citation type="journal article" date="2005" name="PLoS Biol.">
        <title>New insights into metabolic properties of marine bacteria encoding proteorhodopsins.</title>
        <authorList>
            <person name="Sabehi G."/>
            <person name="Loy A."/>
            <person name="Jung K.H."/>
            <person name="Partha R."/>
            <person name="Spudich J.L."/>
            <person name="Isaacson T."/>
            <person name="Hirschberg J."/>
            <person name="Wagner M."/>
            <person name="Beja O."/>
        </authorList>
    </citation>
    <scope>NUCLEOTIDE SEQUENCE</scope>
</reference>
<feature type="transmembrane region" description="Helical" evidence="1">
    <location>
        <begin position="43"/>
        <end position="61"/>
    </location>
</feature>
<dbReference type="EMBL" id="DQ068068">
    <property type="protein sequence ID" value="AAY87228.1"/>
    <property type="molecule type" value="Genomic_DNA"/>
</dbReference>
<dbReference type="AlphaFoldDB" id="Q4JMT5"/>
<protein>
    <submittedName>
        <fullName evidence="2">Uncharacterized protein</fullName>
    </submittedName>
</protein>
<keyword evidence="1" id="KW-1133">Transmembrane helix</keyword>
<proteinExistence type="predicted"/>
<organism evidence="2">
    <name type="scientific">uncultured bacterium BAC17H8</name>
    <dbReference type="NCBI Taxonomy" id="332980"/>
    <lineage>
        <taxon>Bacteria</taxon>
        <taxon>environmental samples</taxon>
    </lineage>
</organism>